<keyword evidence="4 5" id="KW-0067">ATP-binding</keyword>
<dbReference type="PANTHER" id="PTHR43289">
    <property type="entry name" value="MITOGEN-ACTIVATED PROTEIN KINASE KINASE KINASE 20-RELATED"/>
    <property type="match status" value="1"/>
</dbReference>
<accession>A0A1Q4VAI0</accession>
<evidence type="ECO:0000313" key="10">
    <source>
        <dbReference type="Proteomes" id="UP000186455"/>
    </source>
</evidence>
<feature type="region of interest" description="Disordered" evidence="6">
    <location>
        <begin position="315"/>
        <end position="354"/>
    </location>
</feature>
<keyword evidence="7" id="KW-0472">Membrane</keyword>
<dbReference type="SUPFAM" id="SSF56112">
    <property type="entry name" value="Protein kinase-like (PK-like)"/>
    <property type="match status" value="1"/>
</dbReference>
<sequence>MERLSGEDPRTVGSYALVGRLGAGGMGRVYLGRDARGQWAAVKMIRPELAVDGEFRRRFAREVEAARTASSPWTVRVLGADTQAAVPWVATVYFPSISLQDATERFGPLPGGSVRALAFGLAQALDTLHRRSLIHRDVKPSNVLLGLDGPALIDFGIARAVEGGRMTGTGVVVGSPGFMSPEQLTGASITGASDVFCLGLVLAFAATGRTPFTTADDSGVAGLLAVLSQAPDLYGITGGLRDLVRSCLDPEPSQRPTSADIMHRTRDTATRGSRSYLPPDIAGHVDRLASRLHDPDLLSYTLDTAPTVVPYSPTAPAFPAGVPQPPGPPGRPPPPLPPLPPAPAAGYGPTAAPGRTADRQRVVVLGLTTVVLLLAGALTGVLLMRQTDPGTGLDGGSPPRPAPTAGSSAPPGDTALGGTWRGTVEQDNGLSYPVKAVFPGTELELGEPVATVDYPTLECGGEWVLESRDGGELVVREQLDSNRANRCDHNIPIELTLTPAGTLRYFFEIPAVGRAVLRRD</sequence>
<dbReference type="InterPro" id="IPR011009">
    <property type="entry name" value="Kinase-like_dom_sf"/>
</dbReference>
<dbReference type="SMART" id="SM00220">
    <property type="entry name" value="S_TKc"/>
    <property type="match status" value="1"/>
</dbReference>
<proteinExistence type="predicted"/>
<dbReference type="Gene3D" id="3.30.200.20">
    <property type="entry name" value="Phosphorylase Kinase, domain 1"/>
    <property type="match status" value="1"/>
</dbReference>
<comment type="caution">
    <text evidence="9">The sequence shown here is derived from an EMBL/GenBank/DDBJ whole genome shotgun (WGS) entry which is preliminary data.</text>
</comment>
<dbReference type="EMBL" id="LFBV01000002">
    <property type="protein sequence ID" value="OKH94858.1"/>
    <property type="molecule type" value="Genomic_DNA"/>
</dbReference>
<organism evidence="9 10">
    <name type="scientific">Streptomyces uncialis</name>
    <dbReference type="NCBI Taxonomy" id="1048205"/>
    <lineage>
        <taxon>Bacteria</taxon>
        <taxon>Bacillati</taxon>
        <taxon>Actinomycetota</taxon>
        <taxon>Actinomycetes</taxon>
        <taxon>Kitasatosporales</taxon>
        <taxon>Streptomycetaceae</taxon>
        <taxon>Streptomyces</taxon>
    </lineage>
</organism>
<evidence type="ECO:0000259" key="8">
    <source>
        <dbReference type="PROSITE" id="PS50011"/>
    </source>
</evidence>
<evidence type="ECO:0000256" key="4">
    <source>
        <dbReference type="ARBA" id="ARBA00022840"/>
    </source>
</evidence>
<feature type="region of interest" description="Disordered" evidence="6">
    <location>
        <begin position="389"/>
        <end position="418"/>
    </location>
</feature>
<dbReference type="GO" id="GO:0005524">
    <property type="term" value="F:ATP binding"/>
    <property type="evidence" value="ECO:0007669"/>
    <property type="project" value="UniProtKB-UniRule"/>
</dbReference>
<keyword evidence="2 5" id="KW-0547">Nucleotide-binding</keyword>
<dbReference type="PROSITE" id="PS50011">
    <property type="entry name" value="PROTEIN_KINASE_DOM"/>
    <property type="match status" value="1"/>
</dbReference>
<gene>
    <name evidence="9" type="ORF">AB852_11945</name>
</gene>
<feature type="transmembrane region" description="Helical" evidence="7">
    <location>
        <begin position="362"/>
        <end position="383"/>
    </location>
</feature>
<feature type="compositionally biased region" description="Pro residues" evidence="6">
    <location>
        <begin position="322"/>
        <end position="343"/>
    </location>
</feature>
<dbReference type="InterPro" id="IPR008271">
    <property type="entry name" value="Ser/Thr_kinase_AS"/>
</dbReference>
<dbReference type="AlphaFoldDB" id="A0A1Q4VAI0"/>
<protein>
    <recommendedName>
        <fullName evidence="8">Protein kinase domain-containing protein</fullName>
    </recommendedName>
</protein>
<dbReference type="STRING" id="1048205.AB852_11945"/>
<evidence type="ECO:0000256" key="3">
    <source>
        <dbReference type="ARBA" id="ARBA00022777"/>
    </source>
</evidence>
<dbReference type="GO" id="GO:0004674">
    <property type="term" value="F:protein serine/threonine kinase activity"/>
    <property type="evidence" value="ECO:0007669"/>
    <property type="project" value="TreeGrafter"/>
</dbReference>
<dbReference type="Proteomes" id="UP000186455">
    <property type="component" value="Unassembled WGS sequence"/>
</dbReference>
<dbReference type="Pfam" id="PF00069">
    <property type="entry name" value="Pkinase"/>
    <property type="match status" value="1"/>
</dbReference>
<dbReference type="PROSITE" id="PS00108">
    <property type="entry name" value="PROTEIN_KINASE_ST"/>
    <property type="match status" value="1"/>
</dbReference>
<evidence type="ECO:0000256" key="1">
    <source>
        <dbReference type="ARBA" id="ARBA00022679"/>
    </source>
</evidence>
<keyword evidence="1" id="KW-0808">Transferase</keyword>
<dbReference type="PROSITE" id="PS00107">
    <property type="entry name" value="PROTEIN_KINASE_ATP"/>
    <property type="match status" value="1"/>
</dbReference>
<name>A0A1Q4VAI0_9ACTN</name>
<dbReference type="InterPro" id="IPR000719">
    <property type="entry name" value="Prot_kinase_dom"/>
</dbReference>
<feature type="domain" description="Protein kinase" evidence="8">
    <location>
        <begin position="15"/>
        <end position="277"/>
    </location>
</feature>
<evidence type="ECO:0000256" key="5">
    <source>
        <dbReference type="PROSITE-ProRule" id="PRU10141"/>
    </source>
</evidence>
<keyword evidence="3" id="KW-0418">Kinase</keyword>
<dbReference type="CDD" id="cd14014">
    <property type="entry name" value="STKc_PknB_like"/>
    <property type="match status" value="1"/>
</dbReference>
<feature type="compositionally biased region" description="Low complexity" evidence="6">
    <location>
        <begin position="344"/>
        <end position="354"/>
    </location>
</feature>
<evidence type="ECO:0000313" key="9">
    <source>
        <dbReference type="EMBL" id="OKH94858.1"/>
    </source>
</evidence>
<evidence type="ECO:0000256" key="2">
    <source>
        <dbReference type="ARBA" id="ARBA00022741"/>
    </source>
</evidence>
<keyword evidence="10" id="KW-1185">Reference proteome</keyword>
<dbReference type="InterPro" id="IPR017441">
    <property type="entry name" value="Protein_kinase_ATP_BS"/>
</dbReference>
<feature type="compositionally biased region" description="Low complexity" evidence="6">
    <location>
        <begin position="403"/>
        <end position="412"/>
    </location>
</feature>
<reference evidence="9 10" key="1">
    <citation type="submission" date="2015-06" db="EMBL/GenBank/DDBJ databases">
        <title>Cloning and characterization of the uncialamcin biosynthetic gene cluster.</title>
        <authorList>
            <person name="Yan X."/>
            <person name="Huang T."/>
            <person name="Ge H."/>
            <person name="Shen B."/>
        </authorList>
    </citation>
    <scope>NUCLEOTIDE SEQUENCE [LARGE SCALE GENOMIC DNA]</scope>
    <source>
        <strain evidence="9 10">DCA2648</strain>
    </source>
</reference>
<keyword evidence="7" id="KW-0812">Transmembrane</keyword>
<feature type="binding site" evidence="5">
    <location>
        <position position="43"/>
    </location>
    <ligand>
        <name>ATP</name>
        <dbReference type="ChEBI" id="CHEBI:30616"/>
    </ligand>
</feature>
<dbReference type="PANTHER" id="PTHR43289:SF34">
    <property type="entry name" value="SERINE_THREONINE-PROTEIN KINASE YBDM-RELATED"/>
    <property type="match status" value="1"/>
</dbReference>
<dbReference type="Gene3D" id="1.10.510.10">
    <property type="entry name" value="Transferase(Phosphotransferase) domain 1"/>
    <property type="match status" value="1"/>
</dbReference>
<evidence type="ECO:0000256" key="7">
    <source>
        <dbReference type="SAM" id="Phobius"/>
    </source>
</evidence>
<evidence type="ECO:0000256" key="6">
    <source>
        <dbReference type="SAM" id="MobiDB-lite"/>
    </source>
</evidence>
<dbReference type="RefSeq" id="WP_073786910.1">
    <property type="nucleotide sequence ID" value="NZ_LFBV01000002.1"/>
</dbReference>
<keyword evidence="7" id="KW-1133">Transmembrane helix</keyword>